<dbReference type="AlphaFoldDB" id="A0AAW1LF40"/>
<protein>
    <submittedName>
        <fullName evidence="1">Uncharacterized protein</fullName>
    </submittedName>
</protein>
<comment type="caution">
    <text evidence="1">The sequence shown here is derived from an EMBL/GenBank/DDBJ whole genome shotgun (WGS) entry which is preliminary data.</text>
</comment>
<organism evidence="1 2">
    <name type="scientific">Popillia japonica</name>
    <name type="common">Japanese beetle</name>
    <dbReference type="NCBI Taxonomy" id="7064"/>
    <lineage>
        <taxon>Eukaryota</taxon>
        <taxon>Metazoa</taxon>
        <taxon>Ecdysozoa</taxon>
        <taxon>Arthropoda</taxon>
        <taxon>Hexapoda</taxon>
        <taxon>Insecta</taxon>
        <taxon>Pterygota</taxon>
        <taxon>Neoptera</taxon>
        <taxon>Endopterygota</taxon>
        <taxon>Coleoptera</taxon>
        <taxon>Polyphaga</taxon>
        <taxon>Scarabaeiformia</taxon>
        <taxon>Scarabaeidae</taxon>
        <taxon>Rutelinae</taxon>
        <taxon>Popillia</taxon>
    </lineage>
</organism>
<gene>
    <name evidence="1" type="ORF">QE152_g13145</name>
</gene>
<name>A0AAW1LF40_POPJA</name>
<keyword evidence="2" id="KW-1185">Reference proteome</keyword>
<sequence length="99" mass="11379">MYPVIVSRLLQRLIPLWAIVNYKNVKLLTQVKLRRAASSNVNDAESSWNNDDNISLEELRHTIARNVISWTINQSYVTPQNIFCEETGPNLPDDVENPN</sequence>
<dbReference type="EMBL" id="JASPKY010000123">
    <property type="protein sequence ID" value="KAK9731970.1"/>
    <property type="molecule type" value="Genomic_DNA"/>
</dbReference>
<dbReference type="Proteomes" id="UP001458880">
    <property type="component" value="Unassembled WGS sequence"/>
</dbReference>
<reference evidence="1 2" key="1">
    <citation type="journal article" date="2024" name="BMC Genomics">
        <title>De novo assembly and annotation of Popillia japonica's genome with initial clues to its potential as an invasive pest.</title>
        <authorList>
            <person name="Cucini C."/>
            <person name="Boschi S."/>
            <person name="Funari R."/>
            <person name="Cardaioli E."/>
            <person name="Iannotti N."/>
            <person name="Marturano G."/>
            <person name="Paoli F."/>
            <person name="Bruttini M."/>
            <person name="Carapelli A."/>
            <person name="Frati F."/>
            <person name="Nardi F."/>
        </authorList>
    </citation>
    <scope>NUCLEOTIDE SEQUENCE [LARGE SCALE GENOMIC DNA]</scope>
    <source>
        <strain evidence="1">DMR45628</strain>
    </source>
</reference>
<evidence type="ECO:0000313" key="2">
    <source>
        <dbReference type="Proteomes" id="UP001458880"/>
    </source>
</evidence>
<evidence type="ECO:0000313" key="1">
    <source>
        <dbReference type="EMBL" id="KAK9731970.1"/>
    </source>
</evidence>
<accession>A0AAW1LF40</accession>
<proteinExistence type="predicted"/>